<evidence type="ECO:0000313" key="1">
    <source>
        <dbReference type="EMBL" id="SMC42709.1"/>
    </source>
</evidence>
<sequence>MENQGKTFENKKAVKKAIQEDNTHINSLPQTERFWLYLIQDHRIVIKRYMKHLRYEQYYREKGTRFIVLQAYHARRKNRIGNRIGFFIESKGLDRGITIWHHGTVIINGAAHIGSGTVFHGDNCVGTNGKDNKAPTIGKNVDIGFGASVIGDVVIADNCKIGAGAVVVHSCDIPGATLVGVPARVVNKEG</sequence>
<gene>
    <name evidence="1" type="ORF">SAMN06297397_0881</name>
</gene>
<dbReference type="EMBL" id="FWXZ01000001">
    <property type="protein sequence ID" value="SMC42709.1"/>
    <property type="molecule type" value="Genomic_DNA"/>
</dbReference>
<accession>A0AC61PJ96</accession>
<name>A0AC61PJ96_9FIRM</name>
<comment type="caution">
    <text evidence="1">The sequence shown here is derived from an EMBL/GenBank/DDBJ whole genome shotgun (WGS) entry which is preliminary data.</text>
</comment>
<keyword evidence="2" id="KW-1185">Reference proteome</keyword>
<organism evidence="1 2">
    <name type="scientific">Aristaeella lactis</name>
    <dbReference type="NCBI Taxonomy" id="3046383"/>
    <lineage>
        <taxon>Bacteria</taxon>
        <taxon>Bacillati</taxon>
        <taxon>Bacillota</taxon>
        <taxon>Clostridia</taxon>
        <taxon>Eubacteriales</taxon>
        <taxon>Aristaeellaceae</taxon>
        <taxon>Aristaeella</taxon>
    </lineage>
</organism>
<reference evidence="1" key="1">
    <citation type="submission" date="2017-04" db="EMBL/GenBank/DDBJ databases">
        <authorList>
            <person name="Varghese N."/>
            <person name="Submissions S."/>
        </authorList>
    </citation>
    <scope>NUCLEOTIDE SEQUENCE</scope>
    <source>
        <strain evidence="1">WTE2008</strain>
    </source>
</reference>
<dbReference type="Proteomes" id="UP000192328">
    <property type="component" value="Unassembled WGS sequence"/>
</dbReference>
<protein>
    <submittedName>
        <fullName evidence="1">Serine O-acetyltransferase</fullName>
    </submittedName>
</protein>
<proteinExistence type="predicted"/>
<evidence type="ECO:0000313" key="2">
    <source>
        <dbReference type="Proteomes" id="UP000192328"/>
    </source>
</evidence>